<dbReference type="AlphaFoldDB" id="A0A9X1UJH3"/>
<dbReference type="RefSeq" id="WP_238466999.1">
    <property type="nucleotide sequence ID" value="NZ_JAKLJA010000031.1"/>
</dbReference>
<accession>A0A9X1UJH3</accession>
<name>A0A9X1UJH3_9BURK</name>
<protein>
    <submittedName>
        <fullName evidence="1">Uncharacterized protein</fullName>
    </submittedName>
</protein>
<sequence length="69" mass="7711">MLDRFNQVTPEYARDLDAWARAWYVEAAAAGFISSPYHPDAATIKLMRDYFVAGLCPADAAEACFGRKH</sequence>
<gene>
    <name evidence="1" type="ORF">L5014_27750</name>
</gene>
<dbReference type="EMBL" id="JAKLJA010000031">
    <property type="protein sequence ID" value="MCG5077093.1"/>
    <property type="molecule type" value="Genomic_DNA"/>
</dbReference>
<evidence type="ECO:0000313" key="1">
    <source>
        <dbReference type="EMBL" id="MCG5077093.1"/>
    </source>
</evidence>
<evidence type="ECO:0000313" key="2">
    <source>
        <dbReference type="Proteomes" id="UP001139308"/>
    </source>
</evidence>
<comment type="caution">
    <text evidence="1">The sequence shown here is derived from an EMBL/GenBank/DDBJ whole genome shotgun (WGS) entry which is preliminary data.</text>
</comment>
<organism evidence="1 2">
    <name type="scientific">Paraburkholderia tagetis</name>
    <dbReference type="NCBI Taxonomy" id="2913261"/>
    <lineage>
        <taxon>Bacteria</taxon>
        <taxon>Pseudomonadati</taxon>
        <taxon>Pseudomonadota</taxon>
        <taxon>Betaproteobacteria</taxon>
        <taxon>Burkholderiales</taxon>
        <taxon>Burkholderiaceae</taxon>
        <taxon>Paraburkholderia</taxon>
    </lineage>
</organism>
<dbReference type="Proteomes" id="UP001139308">
    <property type="component" value="Unassembled WGS sequence"/>
</dbReference>
<keyword evidence="2" id="KW-1185">Reference proteome</keyword>
<reference evidence="1" key="1">
    <citation type="submission" date="2022-01" db="EMBL/GenBank/DDBJ databases">
        <title>Genome sequence and assembly of Parabukholderia sp. RG36.</title>
        <authorList>
            <person name="Chhetri G."/>
        </authorList>
    </citation>
    <scope>NUCLEOTIDE SEQUENCE</scope>
    <source>
        <strain evidence="1">RG36</strain>
    </source>
</reference>
<proteinExistence type="predicted"/>